<dbReference type="EMBL" id="ACIO01000064">
    <property type="protein sequence ID" value="EFD00899.1"/>
    <property type="molecule type" value="Genomic_DNA"/>
</dbReference>
<dbReference type="HOGENOM" id="CLU_2617195_0_0_9"/>
<accession>D3AB93</accession>
<name>D3AB93_9FIRM</name>
<evidence type="ECO:0000313" key="1">
    <source>
        <dbReference type="EMBL" id="EFD00899.1"/>
    </source>
</evidence>
<sequence>MFHRVVPPVYASDYKGNEVIWIPFYWKNIQKKIDRRCRLLYNNTQYIAKRYEYYESNVFRMRNGERMDAYVREKRVKI</sequence>
<evidence type="ECO:0000313" key="2">
    <source>
        <dbReference type="Proteomes" id="UP000004968"/>
    </source>
</evidence>
<dbReference type="Proteomes" id="UP000004968">
    <property type="component" value="Unassembled WGS sequence"/>
</dbReference>
<comment type="caution">
    <text evidence="1">The sequence shown here is derived from an EMBL/GenBank/DDBJ whole genome shotgun (WGS) entry which is preliminary data.</text>
</comment>
<proteinExistence type="predicted"/>
<gene>
    <name evidence="1" type="ORF">CLOSTHATH_00863</name>
</gene>
<reference evidence="1 2" key="1">
    <citation type="submission" date="2010-01" db="EMBL/GenBank/DDBJ databases">
        <authorList>
            <person name="Weinstock G."/>
            <person name="Sodergren E."/>
            <person name="Clifton S."/>
            <person name="Fulton L."/>
            <person name="Fulton B."/>
            <person name="Courtney L."/>
            <person name="Fronick C."/>
            <person name="Harrison M."/>
            <person name="Strong C."/>
            <person name="Farmer C."/>
            <person name="Delahaunty K."/>
            <person name="Markovic C."/>
            <person name="Hall O."/>
            <person name="Minx P."/>
            <person name="Tomlinson C."/>
            <person name="Mitreva M."/>
            <person name="Nelson J."/>
            <person name="Hou S."/>
            <person name="Wollam A."/>
            <person name="Pepin K.H."/>
            <person name="Johnson M."/>
            <person name="Bhonagiri V."/>
            <person name="Nash W.E."/>
            <person name="Warren W."/>
            <person name="Chinwalla A."/>
            <person name="Mardis E.R."/>
            <person name="Wilson R.K."/>
        </authorList>
    </citation>
    <scope>NUCLEOTIDE SEQUENCE [LARGE SCALE GENOMIC DNA]</scope>
    <source>
        <strain evidence="1 2">DSM 13479</strain>
    </source>
</reference>
<protein>
    <submittedName>
        <fullName evidence="1">Uncharacterized protein</fullName>
    </submittedName>
</protein>
<dbReference type="AlphaFoldDB" id="D3AB93"/>
<organism evidence="1 2">
    <name type="scientific">Hungatella hathewayi DSM 13479</name>
    <dbReference type="NCBI Taxonomy" id="566550"/>
    <lineage>
        <taxon>Bacteria</taxon>
        <taxon>Bacillati</taxon>
        <taxon>Bacillota</taxon>
        <taxon>Clostridia</taxon>
        <taxon>Lachnospirales</taxon>
        <taxon>Lachnospiraceae</taxon>
        <taxon>Hungatella</taxon>
    </lineage>
</organism>